<keyword evidence="5" id="KW-0548">Nucleotidyltransferase</keyword>
<dbReference type="SUPFAM" id="SSF56672">
    <property type="entry name" value="DNA/RNA polymerases"/>
    <property type="match status" value="1"/>
</dbReference>
<dbReference type="PANTHER" id="PTHR31635">
    <property type="entry name" value="REVERSE TRANSCRIPTASE DOMAIN-CONTAINING PROTEIN-RELATED"/>
    <property type="match status" value="1"/>
</dbReference>
<proteinExistence type="predicted"/>
<dbReference type="OMA" id="TIWEYIS"/>
<dbReference type="InterPro" id="IPR001878">
    <property type="entry name" value="Znf_CCHC"/>
</dbReference>
<dbReference type="InterPro" id="IPR043502">
    <property type="entry name" value="DNA/RNA_pol_sf"/>
</dbReference>
<dbReference type="GO" id="GO:0008270">
    <property type="term" value="F:zinc ion binding"/>
    <property type="evidence" value="ECO:0007669"/>
    <property type="project" value="UniProtKB-KW"/>
</dbReference>
<dbReference type="AlphaFoldDB" id="A0A1R3G587"/>
<feature type="domain" description="Reverse transcriptase" evidence="4">
    <location>
        <begin position="678"/>
        <end position="959"/>
    </location>
</feature>
<gene>
    <name evidence="5" type="ORF">CCACVL1_28771</name>
</gene>
<evidence type="ECO:0000256" key="1">
    <source>
        <dbReference type="PROSITE-ProRule" id="PRU00047"/>
    </source>
</evidence>
<keyword evidence="5" id="KW-0808">Transferase</keyword>
<evidence type="ECO:0000313" key="6">
    <source>
        <dbReference type="Proteomes" id="UP000188268"/>
    </source>
</evidence>
<feature type="compositionally biased region" description="Polar residues" evidence="2">
    <location>
        <begin position="340"/>
        <end position="360"/>
    </location>
</feature>
<evidence type="ECO:0000256" key="2">
    <source>
        <dbReference type="SAM" id="MobiDB-lite"/>
    </source>
</evidence>
<dbReference type="OrthoDB" id="1001345at2759"/>
<comment type="caution">
    <text evidence="5">The sequence shown here is derived from an EMBL/GenBank/DDBJ whole genome shotgun (WGS) entry which is preliminary data.</text>
</comment>
<keyword evidence="1" id="KW-0863">Zinc-finger</keyword>
<sequence length="1161" mass="131340">MADCARVVPGHMRLLHAMAGDVPGLVRLPHAMAGHDHDKPLAHHLVLETDPATMGDALNDKGISACLNTMNVVSDNNKHSSLSYKDKLINSNENIAISFFSSPFYSNDSTDSESDDEEEKGVASIKLSKEEKQRIRAPWAQAIIVKTYGKNVGYKFLYPRLMAQWKREGKVDCIDLGKDFFLFQFHRNTDYAKVILPGLSIEFFDVNILKRIGNQIGHLVRIDANTASTSRGKYARLCVEVDLDTPLLHTIKIGKYRQLVLYESVSGLCFKCGCIGHSKNNCPSNSSDPSGEDLANGPKELSMEGETVDPPEAKSPPNATSSEGYRPWMVVTRRKIKPQPTKSPTDCTNTMPKNTHNGSTVAAKPNAKISRAEPAREGLSQMVIASNQQAIKNDRSDPPTQPDMLAPSPMEIQTAMFTLTPPYPKESYCGMNLGRSGSIRAFRFEWCWFNNLDFLDFVHNCWNRSDHNLSQKSSEFVSAVRVWNRETFGNVFIKNKKLLARIQGIQKALCDHHNSFFVDLEKELIKDYNVVLKDEEEFWKMKSRVDWILDGDRNTSFFHLSIIIRRKRNRDFRLKDSVGNWINQDQALASHIINHFQILFSTSLVTSDWDCILPANITNELRLDTHDSLCQKPSRSEIHKALFSMKPRKSPSPDGLHPGFFQKCWKTVAPTIWEYISKVFTDWAIPAYWSESLIALIPKSLNPESITQFRPIGLCNTSYKIVSKILVNRIRPLLFDLISPNQASFILVRKGTDNIILVQEIVHSFSKQIGKVGNLLIKLDLDKAYDKLEWSFIRQVLLFFNFPKDIISLIMSCISSASMSIFVNGSNTEPFQPTRGIRQGDPLSPYIFILCIEYLSIMINDKLEAREWTSFKTFRNGHLLTHLFFADDLILFAKTTPQNCVAIQDVLDTFTKLSAQQVNHTKSKILFSKNTEPYVANAICDNLGFDRVNDIGKYLGFPISHKAPSKANYSFIVDKINQKLAGWKTRLLSHAAKTTLINSSITATAGYYMQAAAFPVSTLNDIDRAARNFLWGSTNDSRKLHLINWIWSPTSLWVSVFRNKYLACKRERKYGSPLWRRISKASGLLKDGIKWTIKDGERALLWHDNWSGLGPLRNFFIGPLNLEDNAACVSSVINQHGTVEADALRFFLPSSIIDHLSSIPT</sequence>
<dbReference type="GO" id="GO:0003964">
    <property type="term" value="F:RNA-directed DNA polymerase activity"/>
    <property type="evidence" value="ECO:0007669"/>
    <property type="project" value="UniProtKB-KW"/>
</dbReference>
<dbReference type="Proteomes" id="UP000188268">
    <property type="component" value="Unassembled WGS sequence"/>
</dbReference>
<evidence type="ECO:0000259" key="3">
    <source>
        <dbReference type="PROSITE" id="PS50158"/>
    </source>
</evidence>
<keyword evidence="1" id="KW-0479">Metal-binding</keyword>
<dbReference type="CDD" id="cd01650">
    <property type="entry name" value="RT_nLTR_like"/>
    <property type="match status" value="1"/>
</dbReference>
<keyword evidence="1" id="KW-0862">Zinc</keyword>
<evidence type="ECO:0000313" key="5">
    <source>
        <dbReference type="EMBL" id="OMO53258.1"/>
    </source>
</evidence>
<feature type="domain" description="CCHC-type" evidence="3">
    <location>
        <begin position="269"/>
        <end position="284"/>
    </location>
</feature>
<keyword evidence="6" id="KW-1185">Reference proteome</keyword>
<dbReference type="GO" id="GO:0003676">
    <property type="term" value="F:nucleic acid binding"/>
    <property type="evidence" value="ECO:0007669"/>
    <property type="project" value="InterPro"/>
</dbReference>
<dbReference type="STRING" id="210143.A0A1R3G587"/>
<dbReference type="Gramene" id="OMO53258">
    <property type="protein sequence ID" value="OMO53258"/>
    <property type="gene ID" value="CCACVL1_28771"/>
</dbReference>
<dbReference type="PROSITE" id="PS50878">
    <property type="entry name" value="RT_POL"/>
    <property type="match status" value="1"/>
</dbReference>
<accession>A0A1R3G587</accession>
<dbReference type="PROSITE" id="PS50158">
    <property type="entry name" value="ZF_CCHC"/>
    <property type="match status" value="1"/>
</dbReference>
<dbReference type="PANTHER" id="PTHR31635:SF196">
    <property type="entry name" value="REVERSE TRANSCRIPTASE DOMAIN-CONTAINING PROTEIN-RELATED"/>
    <property type="match status" value="1"/>
</dbReference>
<reference evidence="5 6" key="1">
    <citation type="submission" date="2013-09" db="EMBL/GenBank/DDBJ databases">
        <title>Corchorus capsularis genome sequencing.</title>
        <authorList>
            <person name="Alam M."/>
            <person name="Haque M.S."/>
            <person name="Islam M.S."/>
            <person name="Emdad E.M."/>
            <person name="Islam M.M."/>
            <person name="Ahmed B."/>
            <person name="Halim A."/>
            <person name="Hossen Q.M.M."/>
            <person name="Hossain M.Z."/>
            <person name="Ahmed R."/>
            <person name="Khan M.M."/>
            <person name="Islam R."/>
            <person name="Rashid M.M."/>
            <person name="Khan S.A."/>
            <person name="Rahman M.S."/>
            <person name="Alam M."/>
        </authorList>
    </citation>
    <scope>NUCLEOTIDE SEQUENCE [LARGE SCALE GENOMIC DNA]</scope>
    <source>
        <strain evidence="6">cv. CVL-1</strain>
        <tissue evidence="5">Whole seedling</tissue>
    </source>
</reference>
<dbReference type="Pfam" id="PF00078">
    <property type="entry name" value="RVT_1"/>
    <property type="match status" value="1"/>
</dbReference>
<feature type="region of interest" description="Disordered" evidence="2">
    <location>
        <begin position="281"/>
        <end position="368"/>
    </location>
</feature>
<protein>
    <submittedName>
        <fullName evidence="5">Reverse transcriptase</fullName>
    </submittedName>
</protein>
<organism evidence="5 6">
    <name type="scientific">Corchorus capsularis</name>
    <name type="common">Jute</name>
    <dbReference type="NCBI Taxonomy" id="210143"/>
    <lineage>
        <taxon>Eukaryota</taxon>
        <taxon>Viridiplantae</taxon>
        <taxon>Streptophyta</taxon>
        <taxon>Embryophyta</taxon>
        <taxon>Tracheophyta</taxon>
        <taxon>Spermatophyta</taxon>
        <taxon>Magnoliopsida</taxon>
        <taxon>eudicotyledons</taxon>
        <taxon>Gunneridae</taxon>
        <taxon>Pentapetalae</taxon>
        <taxon>rosids</taxon>
        <taxon>malvids</taxon>
        <taxon>Malvales</taxon>
        <taxon>Malvaceae</taxon>
        <taxon>Grewioideae</taxon>
        <taxon>Apeibeae</taxon>
        <taxon>Corchorus</taxon>
    </lineage>
</organism>
<name>A0A1R3G587_COCAP</name>
<keyword evidence="5" id="KW-0695">RNA-directed DNA polymerase</keyword>
<evidence type="ECO:0000259" key="4">
    <source>
        <dbReference type="PROSITE" id="PS50878"/>
    </source>
</evidence>
<dbReference type="EMBL" id="AWWV01015238">
    <property type="protein sequence ID" value="OMO53258.1"/>
    <property type="molecule type" value="Genomic_DNA"/>
</dbReference>
<dbReference type="InterPro" id="IPR000477">
    <property type="entry name" value="RT_dom"/>
</dbReference>